<proteinExistence type="predicted"/>
<dbReference type="AlphaFoldDB" id="A0A6N2N7P6"/>
<evidence type="ECO:0000256" key="2">
    <source>
        <dbReference type="SAM" id="Phobius"/>
    </source>
</evidence>
<feature type="transmembrane region" description="Helical" evidence="2">
    <location>
        <begin position="32"/>
        <end position="53"/>
    </location>
</feature>
<sequence length="171" mass="19167">MKDDDSLPTTTAPTVKKETSDSGLFGKGRYKFWALAAIILLAFWSMLTGTVTLRWSAGNLNSLTDDIDTPIRDDLDVLEMEDREKAVNHMWDIYTNSRRIKLPKFWQEAFEAAYEELTSDAPDVKEAAITEIAKMSIRSIDHEPLPVQSTRARELSKSLNLAKKSGAAITS</sequence>
<dbReference type="PANTHER" id="PTHR34358">
    <property type="entry name" value="OS03G0411600 PROTEIN"/>
    <property type="match status" value="1"/>
</dbReference>
<feature type="region of interest" description="Disordered" evidence="1">
    <location>
        <begin position="1"/>
        <end position="20"/>
    </location>
</feature>
<keyword evidence="2" id="KW-0812">Transmembrane</keyword>
<name>A0A6N2N7P6_SALVM</name>
<evidence type="ECO:0000313" key="3">
    <source>
        <dbReference type="EMBL" id="VFU62983.1"/>
    </source>
</evidence>
<evidence type="ECO:0000256" key="1">
    <source>
        <dbReference type="SAM" id="MobiDB-lite"/>
    </source>
</evidence>
<keyword evidence="2" id="KW-1133">Transmembrane helix</keyword>
<dbReference type="EMBL" id="CAADRP010002174">
    <property type="protein sequence ID" value="VFU62983.1"/>
    <property type="molecule type" value="Genomic_DNA"/>
</dbReference>
<reference evidence="3" key="1">
    <citation type="submission" date="2019-03" db="EMBL/GenBank/DDBJ databases">
        <authorList>
            <person name="Mank J."/>
            <person name="Almeida P."/>
        </authorList>
    </citation>
    <scope>NUCLEOTIDE SEQUENCE</scope>
    <source>
        <strain evidence="3">78183</strain>
    </source>
</reference>
<accession>A0A6N2N7P6</accession>
<dbReference type="PANTHER" id="PTHR34358:SF2">
    <property type="entry name" value="OS03G0411600 PROTEIN"/>
    <property type="match status" value="1"/>
</dbReference>
<protein>
    <submittedName>
        <fullName evidence="3">Uncharacterized protein</fullName>
    </submittedName>
</protein>
<keyword evidence="2" id="KW-0472">Membrane</keyword>
<gene>
    <name evidence="3" type="ORF">SVIM_LOCUS477825</name>
</gene>
<organism evidence="3">
    <name type="scientific">Salix viminalis</name>
    <name type="common">Common osier</name>
    <name type="synonym">Basket willow</name>
    <dbReference type="NCBI Taxonomy" id="40686"/>
    <lineage>
        <taxon>Eukaryota</taxon>
        <taxon>Viridiplantae</taxon>
        <taxon>Streptophyta</taxon>
        <taxon>Embryophyta</taxon>
        <taxon>Tracheophyta</taxon>
        <taxon>Spermatophyta</taxon>
        <taxon>Magnoliopsida</taxon>
        <taxon>eudicotyledons</taxon>
        <taxon>Gunneridae</taxon>
        <taxon>Pentapetalae</taxon>
        <taxon>rosids</taxon>
        <taxon>fabids</taxon>
        <taxon>Malpighiales</taxon>
        <taxon>Salicaceae</taxon>
        <taxon>Saliceae</taxon>
        <taxon>Salix</taxon>
    </lineage>
</organism>
<dbReference type="InterPro" id="IPR010608">
    <property type="entry name" value="DUF1195"/>
</dbReference>
<dbReference type="Pfam" id="PF06708">
    <property type="entry name" value="DUF1195"/>
    <property type="match status" value="1"/>
</dbReference>